<keyword evidence="5" id="KW-1185">Reference proteome</keyword>
<dbReference type="PANTHER" id="PTHR33414">
    <property type="entry name" value="PROTEIN PLASTID MOVEMENT IMPAIRED 1-RELATED 1"/>
    <property type="match status" value="1"/>
</dbReference>
<dbReference type="CDD" id="cd00118">
    <property type="entry name" value="LysM"/>
    <property type="match status" value="1"/>
</dbReference>
<organism evidence="4 5">
    <name type="scientific">Trapa incisa</name>
    <dbReference type="NCBI Taxonomy" id="236973"/>
    <lineage>
        <taxon>Eukaryota</taxon>
        <taxon>Viridiplantae</taxon>
        <taxon>Streptophyta</taxon>
        <taxon>Embryophyta</taxon>
        <taxon>Tracheophyta</taxon>
        <taxon>Spermatophyta</taxon>
        <taxon>Magnoliopsida</taxon>
        <taxon>eudicotyledons</taxon>
        <taxon>Gunneridae</taxon>
        <taxon>Pentapetalae</taxon>
        <taxon>rosids</taxon>
        <taxon>malvids</taxon>
        <taxon>Myrtales</taxon>
        <taxon>Lythraceae</taxon>
        <taxon>Trapa</taxon>
    </lineage>
</organism>
<dbReference type="Gene3D" id="3.10.350.10">
    <property type="entry name" value="LysM domain"/>
    <property type="match status" value="1"/>
</dbReference>
<reference evidence="4 5" key="1">
    <citation type="journal article" date="2023" name="Hortic Res">
        <title>Pangenome of water caltrop reveals structural variations and asymmetric subgenome divergence after allopolyploidization.</title>
        <authorList>
            <person name="Zhang X."/>
            <person name="Chen Y."/>
            <person name="Wang L."/>
            <person name="Yuan Y."/>
            <person name="Fang M."/>
            <person name="Shi L."/>
            <person name="Lu R."/>
            <person name="Comes H.P."/>
            <person name="Ma Y."/>
            <person name="Chen Y."/>
            <person name="Huang G."/>
            <person name="Zhou Y."/>
            <person name="Zheng Z."/>
            <person name="Qiu Y."/>
        </authorList>
    </citation>
    <scope>NUCLEOTIDE SEQUENCE [LARGE SCALE GENOMIC DNA]</scope>
    <source>
        <tissue evidence="4">Roots</tissue>
    </source>
</reference>
<proteinExistence type="predicted"/>
<evidence type="ECO:0008006" key="6">
    <source>
        <dbReference type="Google" id="ProtNLM"/>
    </source>
</evidence>
<comment type="caution">
    <text evidence="4">The sequence shown here is derived from an EMBL/GenBank/DDBJ whole genome shotgun (WGS) entry which is preliminary data.</text>
</comment>
<dbReference type="PANTHER" id="PTHR33414:SF1">
    <property type="entry name" value="PROTEIN PLASTID MOVEMENT IMPAIRED 1-RELATED 1"/>
    <property type="match status" value="1"/>
</dbReference>
<feature type="domain" description="LysM" evidence="2">
    <location>
        <begin position="1035"/>
        <end position="1083"/>
    </location>
</feature>
<dbReference type="SMART" id="SM00257">
    <property type="entry name" value="LysM"/>
    <property type="match status" value="1"/>
</dbReference>
<dbReference type="InterPro" id="IPR018392">
    <property type="entry name" value="LysM"/>
</dbReference>
<accession>A0AAN7JRT4</accession>
<evidence type="ECO:0000313" key="5">
    <source>
        <dbReference type="Proteomes" id="UP001345219"/>
    </source>
</evidence>
<feature type="compositionally biased region" description="Low complexity" evidence="1">
    <location>
        <begin position="39"/>
        <end position="55"/>
    </location>
</feature>
<dbReference type="Pfam" id="PF21745">
    <property type="entry name" value="PMI1_PMIR1-2_C"/>
    <property type="match status" value="1"/>
</dbReference>
<protein>
    <recommendedName>
        <fullName evidence="6">Protein PLASTID MOVEMENT IMPAIRED 1-RELATED 1</fullName>
    </recommendedName>
</protein>
<dbReference type="EMBL" id="JAXIOK010000016">
    <property type="protein sequence ID" value="KAK4751852.1"/>
    <property type="molecule type" value="Genomic_DNA"/>
</dbReference>
<evidence type="ECO:0000259" key="2">
    <source>
        <dbReference type="PROSITE" id="PS51782"/>
    </source>
</evidence>
<dbReference type="InterPro" id="IPR039614">
    <property type="entry name" value="PMI1-like"/>
</dbReference>
<dbReference type="PROSITE" id="PS51840">
    <property type="entry name" value="C2_NT"/>
    <property type="match status" value="1"/>
</dbReference>
<feature type="region of interest" description="Disordered" evidence="1">
    <location>
        <begin position="36"/>
        <end position="78"/>
    </location>
</feature>
<dbReference type="Pfam" id="PF01476">
    <property type="entry name" value="LysM"/>
    <property type="match status" value="1"/>
</dbReference>
<feature type="compositionally biased region" description="Basic and acidic residues" evidence="1">
    <location>
        <begin position="62"/>
        <end position="78"/>
    </location>
</feature>
<dbReference type="InterPro" id="IPR036779">
    <property type="entry name" value="LysM_dom_sf"/>
</dbReference>
<dbReference type="Proteomes" id="UP001345219">
    <property type="component" value="Chromosome 16"/>
</dbReference>
<feature type="domain" description="C2 NT-type" evidence="3">
    <location>
        <begin position="90"/>
        <end position="238"/>
    </location>
</feature>
<dbReference type="AlphaFoldDB" id="A0AAN7JRT4"/>
<dbReference type="Pfam" id="PF10358">
    <property type="entry name" value="NT-C2"/>
    <property type="match status" value="1"/>
</dbReference>
<gene>
    <name evidence="4" type="ORF">SAY87_020650</name>
</gene>
<dbReference type="PROSITE" id="PS51782">
    <property type="entry name" value="LYSM"/>
    <property type="match status" value="1"/>
</dbReference>
<evidence type="ECO:0000256" key="1">
    <source>
        <dbReference type="SAM" id="MobiDB-lite"/>
    </source>
</evidence>
<evidence type="ECO:0000259" key="3">
    <source>
        <dbReference type="PROSITE" id="PS51840"/>
    </source>
</evidence>
<dbReference type="InterPro" id="IPR048972">
    <property type="entry name" value="PMI1_PMIR1-2_C"/>
</dbReference>
<evidence type="ECO:0000313" key="4">
    <source>
        <dbReference type="EMBL" id="KAK4751852.1"/>
    </source>
</evidence>
<dbReference type="InterPro" id="IPR019448">
    <property type="entry name" value="NT-C2"/>
</dbReference>
<name>A0AAN7JRT4_9MYRT</name>
<sequence length="1084" mass="119079">MKPSKSAGWKKSDVDSDHGKLLGEIEAISKALYIDRNPSGASTSRSTGRHTSTSRKNGLPDPKSKLRLGNDDPSQKDKKSIWNWRPLKALSHVRNRRFNCCFTLQVHTVRGLPASFDGLSLCVHWKRRDGSVVTRPVKVFHGIAEFEENLMHTCSVYGSSGGSHHSARYEAKHFLLYVAVSGMPELDFGKHRVDLTRLLPLTLEALEEDKNSGKWTTSFRLSGKAQGASLDVSFGYLVITDNAMAIGNNQSIPNSLRSRQNEPNRINRFHKVGERNLAGRSESPPTLSVVEVKDLHEVLPVSMSELACSVDILYQKLEEKEEKSRDLDDPVITKVTPCDVDGDHKRIGYSACEMNEFSLTVEKLEFSEKEYVMSEEIITDTTSVTIAGALEFAADIHNQIEPMNNNDSCNKGLLLKEIELALNSVADLEAAAPDSPDYCEDELGVESNHKMSNEKAKSPSLDDVSESVVGDFLSMLGIEHSPSGMNSESDPESPREQLLRQFEKEALANGYSLFDFNADDGETEDLRYSKPFGSSGIELPSPKTKAKVLEDMETEALMREWGLNEKAFQAYPTSSSGGFGSSTHLVPPEETLELPPLGDGLGAYLQMQNGGFLRSMNPSLFKGAKSGGSLIMQASSPIVVPAEMGSEITEILQGLASVGIEKLSVQANRLMPLDDITGKTMEQVTMEALPSIESVDGSHKQNDFMIPQDETIGHKRGHWCGPSRSNQSLRGNEVGSEYVSLEDLAPLALDKIEALSMEGLRIQAGMSDVEAPSNISARSIGEISTLQGKGAYDLKGSLGLDGAAGLQLLDIKESSSDDADGLMGLSLSLNDWMKLDSGEIDDDGDQISEKTSKILAAHHANSLNWIRRSNGERKRGKGSSRKCGLLGNNFTVALMVQLRDPLRNYEPVGAPMLALIQVERVFVPPKPTIYRKVSEIRYNDDEEDEHPFKSIQEDKVEGKKEESFSEHEGIQQFKITEVHVAGLKIDPGKKKLWGTATQQQSGSRWLLANGMGKNNKHPFMKSKPVQKSSTNASQASTKVFPGDTLWSISSRVHGTGAKWKELAALNPHIRNPNVIFPDDTIRLQ</sequence>